<name>A0A1V3GBV2_9BACL</name>
<organism evidence="1 2">
    <name type="scientific">Fictibacillus arsenicus</name>
    <dbReference type="NCBI Taxonomy" id="255247"/>
    <lineage>
        <taxon>Bacteria</taxon>
        <taxon>Bacillati</taxon>
        <taxon>Bacillota</taxon>
        <taxon>Bacilli</taxon>
        <taxon>Bacillales</taxon>
        <taxon>Fictibacillaceae</taxon>
        <taxon>Fictibacillus</taxon>
    </lineage>
</organism>
<dbReference type="Pfam" id="PF14079">
    <property type="entry name" value="DUF4260"/>
    <property type="match status" value="1"/>
</dbReference>
<dbReference type="RefSeq" id="WP_369073169.1">
    <property type="nucleotide sequence ID" value="NZ_MQMF01000001.1"/>
</dbReference>
<dbReference type="AlphaFoldDB" id="A0A1V3GBV2"/>
<dbReference type="InterPro" id="IPR025356">
    <property type="entry name" value="DUF4260"/>
</dbReference>
<reference evidence="1 2" key="1">
    <citation type="submission" date="2016-11" db="EMBL/GenBank/DDBJ databases">
        <authorList>
            <person name="Jaros S."/>
            <person name="Januszkiewicz K."/>
            <person name="Wedrychowicz H."/>
        </authorList>
    </citation>
    <scope>NUCLEOTIDE SEQUENCE [LARGE SCALE GENOMIC DNA]</scope>
    <source>
        <strain evidence="1 2">Con a/3</strain>
    </source>
</reference>
<protein>
    <submittedName>
        <fullName evidence="1">Uncharacterized protein</fullName>
    </submittedName>
</protein>
<dbReference type="Proteomes" id="UP000188597">
    <property type="component" value="Unassembled WGS sequence"/>
</dbReference>
<gene>
    <name evidence="1" type="ORF">UN64_03850</name>
</gene>
<accession>A0A1V3GBV2</accession>
<sequence>MKKAMDRSIGYGLKYPSHFKDTHLHKVAS</sequence>
<dbReference type="EMBL" id="MQMF01000001">
    <property type="protein sequence ID" value="OOE14343.1"/>
    <property type="molecule type" value="Genomic_DNA"/>
</dbReference>
<evidence type="ECO:0000313" key="2">
    <source>
        <dbReference type="Proteomes" id="UP000188597"/>
    </source>
</evidence>
<comment type="caution">
    <text evidence="1">The sequence shown here is derived from an EMBL/GenBank/DDBJ whole genome shotgun (WGS) entry which is preliminary data.</text>
</comment>
<proteinExistence type="predicted"/>
<evidence type="ECO:0000313" key="1">
    <source>
        <dbReference type="EMBL" id="OOE14343.1"/>
    </source>
</evidence>